<evidence type="ECO:0000256" key="10">
    <source>
        <dbReference type="ARBA" id="ARBA00025074"/>
    </source>
</evidence>
<dbReference type="InterPro" id="IPR011527">
    <property type="entry name" value="ABC1_TM_dom"/>
</dbReference>
<dbReference type="Proteomes" id="UP000589351">
    <property type="component" value="Unassembled WGS sequence"/>
</dbReference>
<feature type="transmembrane region" description="Helical" evidence="11">
    <location>
        <begin position="286"/>
        <end position="313"/>
    </location>
</feature>
<comment type="similarity">
    <text evidence="2">Belongs to the ABC transporter superfamily.</text>
</comment>
<dbReference type="SUPFAM" id="SSF52540">
    <property type="entry name" value="P-loop containing nucleoside triphosphate hydrolases"/>
    <property type="match status" value="1"/>
</dbReference>
<evidence type="ECO:0000313" key="15">
    <source>
        <dbReference type="Proteomes" id="UP000589351"/>
    </source>
</evidence>
<dbReference type="GO" id="GO:0005886">
    <property type="term" value="C:plasma membrane"/>
    <property type="evidence" value="ECO:0007669"/>
    <property type="project" value="UniProtKB-SubCell"/>
</dbReference>
<keyword evidence="3" id="KW-0813">Transport</keyword>
<evidence type="ECO:0000256" key="11">
    <source>
        <dbReference type="SAM" id="Phobius"/>
    </source>
</evidence>
<dbReference type="PROSITE" id="PS50929">
    <property type="entry name" value="ABC_TM1F"/>
    <property type="match status" value="1"/>
</dbReference>
<dbReference type="GO" id="GO:0005524">
    <property type="term" value="F:ATP binding"/>
    <property type="evidence" value="ECO:0007669"/>
    <property type="project" value="UniProtKB-KW"/>
</dbReference>
<evidence type="ECO:0000259" key="13">
    <source>
        <dbReference type="PROSITE" id="PS50929"/>
    </source>
</evidence>
<name>A0A6V7RLL9_9STAP</name>
<evidence type="ECO:0000256" key="7">
    <source>
        <dbReference type="ARBA" id="ARBA00022840"/>
    </source>
</evidence>
<dbReference type="PANTHER" id="PTHR43394:SF1">
    <property type="entry name" value="ATP-BINDING CASSETTE SUB-FAMILY B MEMBER 10, MITOCHONDRIAL"/>
    <property type="match status" value="1"/>
</dbReference>
<keyword evidence="7 14" id="KW-0067">ATP-binding</keyword>
<dbReference type="EMBL" id="CAJEWD010000008">
    <property type="protein sequence ID" value="CAD2079013.1"/>
    <property type="molecule type" value="Genomic_DNA"/>
</dbReference>
<comment type="caution">
    <text evidence="14">The sequence shown here is derived from an EMBL/GenBank/DDBJ whole genome shotgun (WGS) entry which is preliminary data.</text>
</comment>
<keyword evidence="8 11" id="KW-1133">Transmembrane helix</keyword>
<keyword evidence="6" id="KW-0547">Nucleotide-binding</keyword>
<dbReference type="FunFam" id="3.40.50.300:FF:000218">
    <property type="entry name" value="Multidrug ABC transporter ATP-binding protein"/>
    <property type="match status" value="1"/>
</dbReference>
<protein>
    <submittedName>
        <fullName evidence="14">Putative ABC transporter ATP-binding protein</fullName>
    </submittedName>
</protein>
<dbReference type="InterPro" id="IPR003439">
    <property type="entry name" value="ABC_transporter-like_ATP-bd"/>
</dbReference>
<keyword evidence="15" id="KW-1185">Reference proteome</keyword>
<dbReference type="InterPro" id="IPR017871">
    <property type="entry name" value="ABC_transporter-like_CS"/>
</dbReference>
<dbReference type="PROSITE" id="PS00211">
    <property type="entry name" value="ABC_TRANSPORTER_1"/>
    <property type="match status" value="1"/>
</dbReference>
<keyword evidence="5 11" id="KW-0812">Transmembrane</keyword>
<organism evidence="14 15">
    <name type="scientific">Jeotgalicoccus meleagridis</name>
    <dbReference type="NCBI Taxonomy" id="2759181"/>
    <lineage>
        <taxon>Bacteria</taxon>
        <taxon>Bacillati</taxon>
        <taxon>Bacillota</taxon>
        <taxon>Bacilli</taxon>
        <taxon>Bacillales</taxon>
        <taxon>Staphylococcaceae</taxon>
        <taxon>Jeotgalicoccus</taxon>
    </lineage>
</organism>
<evidence type="ECO:0000256" key="8">
    <source>
        <dbReference type="ARBA" id="ARBA00022989"/>
    </source>
</evidence>
<dbReference type="InterPro" id="IPR039421">
    <property type="entry name" value="Type_1_exporter"/>
</dbReference>
<evidence type="ECO:0000256" key="1">
    <source>
        <dbReference type="ARBA" id="ARBA00004651"/>
    </source>
</evidence>
<accession>A0A6V7RLL9</accession>
<feature type="transmembrane region" description="Helical" evidence="11">
    <location>
        <begin position="192"/>
        <end position="209"/>
    </location>
</feature>
<evidence type="ECO:0000256" key="9">
    <source>
        <dbReference type="ARBA" id="ARBA00023136"/>
    </source>
</evidence>
<dbReference type="InterPro" id="IPR036640">
    <property type="entry name" value="ABC1_TM_sf"/>
</dbReference>
<evidence type="ECO:0000256" key="4">
    <source>
        <dbReference type="ARBA" id="ARBA00022475"/>
    </source>
</evidence>
<feature type="domain" description="ABC transmembrane type-1" evidence="13">
    <location>
        <begin position="52"/>
        <end position="335"/>
    </location>
</feature>
<dbReference type="FunFam" id="1.20.1560.10:FF:000011">
    <property type="entry name" value="Multidrug ABC transporter ATP-binding protein"/>
    <property type="match status" value="1"/>
</dbReference>
<dbReference type="SUPFAM" id="SSF90123">
    <property type="entry name" value="ABC transporter transmembrane region"/>
    <property type="match status" value="1"/>
</dbReference>
<dbReference type="GO" id="GO:0015421">
    <property type="term" value="F:ABC-type oligopeptide transporter activity"/>
    <property type="evidence" value="ECO:0007669"/>
    <property type="project" value="TreeGrafter"/>
</dbReference>
<reference evidence="14 15" key="1">
    <citation type="submission" date="2020-07" db="EMBL/GenBank/DDBJ databases">
        <authorList>
            <person name="Criscuolo A."/>
        </authorList>
    </citation>
    <scope>NUCLEOTIDE SEQUENCE [LARGE SCALE GENOMIC DNA]</scope>
    <source>
        <strain evidence="14">CIP111649</strain>
    </source>
</reference>
<feature type="transmembrane region" description="Helical" evidence="11">
    <location>
        <begin position="166"/>
        <end position="186"/>
    </location>
</feature>
<feature type="transmembrane region" description="Helical" evidence="11">
    <location>
        <begin position="91"/>
        <end position="115"/>
    </location>
</feature>
<dbReference type="CDD" id="cd18547">
    <property type="entry name" value="ABC_6TM_Tm288_like"/>
    <property type="match status" value="1"/>
</dbReference>
<dbReference type="SMART" id="SM00382">
    <property type="entry name" value="AAA"/>
    <property type="match status" value="1"/>
</dbReference>
<dbReference type="InterPro" id="IPR027417">
    <property type="entry name" value="P-loop_NTPase"/>
</dbReference>
<keyword evidence="9 11" id="KW-0472">Membrane</keyword>
<dbReference type="GO" id="GO:0016887">
    <property type="term" value="F:ATP hydrolysis activity"/>
    <property type="evidence" value="ECO:0007669"/>
    <property type="project" value="InterPro"/>
</dbReference>
<dbReference type="Gene3D" id="3.40.50.300">
    <property type="entry name" value="P-loop containing nucleotide triphosphate hydrolases"/>
    <property type="match status" value="1"/>
</dbReference>
<dbReference type="PROSITE" id="PS50893">
    <property type="entry name" value="ABC_TRANSPORTER_2"/>
    <property type="match status" value="1"/>
</dbReference>
<gene>
    <name evidence="14" type="ORF">JEODO184_01554</name>
</gene>
<comment type="subcellular location">
    <subcellularLocation>
        <location evidence="1">Cell membrane</location>
        <topology evidence="1">Multi-pass membrane protein</topology>
    </subcellularLocation>
</comment>
<dbReference type="PANTHER" id="PTHR43394">
    <property type="entry name" value="ATP-DEPENDENT PERMEASE MDL1, MITOCHONDRIAL"/>
    <property type="match status" value="1"/>
</dbReference>
<evidence type="ECO:0000259" key="12">
    <source>
        <dbReference type="PROSITE" id="PS50893"/>
    </source>
</evidence>
<evidence type="ECO:0000256" key="2">
    <source>
        <dbReference type="ARBA" id="ARBA00005417"/>
    </source>
</evidence>
<dbReference type="InterPro" id="IPR003593">
    <property type="entry name" value="AAA+_ATPase"/>
</dbReference>
<dbReference type="Pfam" id="PF00664">
    <property type="entry name" value="ABC_membrane"/>
    <property type="match status" value="1"/>
</dbReference>
<dbReference type="Gene3D" id="1.20.1560.10">
    <property type="entry name" value="ABC transporter type 1, transmembrane domain"/>
    <property type="match status" value="1"/>
</dbReference>
<feature type="transmembrane region" description="Helical" evidence="11">
    <location>
        <begin position="50"/>
        <end position="71"/>
    </location>
</feature>
<dbReference type="AlphaFoldDB" id="A0A6V7RLL9"/>
<sequence length="603" mass="68271">MINFIRRPFGHLPQLKKEEIGSKRQRSKADNMGQTLIRIWQFMRGERKKLYFIISLVVVTSLLSIVGPFLVGRIVDNYFIPKEFDGLFRVLIILLISYVLLSITTFTQAYLMVGLSQRTIYNLRHHLFEHMQELPVTFYDKRQHGELMSRMTNDIETLSQTMNSSFIQFTTSIVTLLGTFSVMLYLSPLLTFLTALIIPLLIVGVRYITNRTGPLYKKRQKRTGELNGYIEEIVSGQEIVKVFSQEERAINNFEERARNLREVTFWANLYSGLIPKLMNMLNNISFTIVAGAGGILALTSNGLVTVGTIVVFAEYARQFTRPLADLSNQLNQVLSAIAGAERVFQIIDSPTETDQGTITNKSIKGHIDFDHVSFSYMKSQKTPTIQDLSFTINEGESVALIGATGAGKTTIMQLLARFYETDQGQIRIDGEDIKDYKRHTIRSQTAFVLQDPYLFEASIMENIRYGRLDATDEEVIEAAKTANAHDFIIDMAHGYDTVLDLSDGLISQGQKQLISIARALITDPAILLLDEATSSIDTITELKIQESLERLMKGRTSIIIAHRLNTIKSVDRIFVLDQGQMLESGTESELLMKKGKYYDMVNQ</sequence>
<dbReference type="CDD" id="cd03254">
    <property type="entry name" value="ABCC_Glucan_exporter_like"/>
    <property type="match status" value="1"/>
</dbReference>
<evidence type="ECO:0000256" key="6">
    <source>
        <dbReference type="ARBA" id="ARBA00022741"/>
    </source>
</evidence>
<dbReference type="RefSeq" id="WP_185126025.1">
    <property type="nucleotide sequence ID" value="NZ_CAJEWD010000008.1"/>
</dbReference>
<dbReference type="Pfam" id="PF00005">
    <property type="entry name" value="ABC_tran"/>
    <property type="match status" value="1"/>
</dbReference>
<proteinExistence type="inferred from homology"/>
<evidence type="ECO:0000256" key="5">
    <source>
        <dbReference type="ARBA" id="ARBA00022692"/>
    </source>
</evidence>
<keyword evidence="4" id="KW-1003">Cell membrane</keyword>
<evidence type="ECO:0000313" key="14">
    <source>
        <dbReference type="EMBL" id="CAD2079013.1"/>
    </source>
</evidence>
<feature type="domain" description="ABC transporter" evidence="12">
    <location>
        <begin position="367"/>
        <end position="603"/>
    </location>
</feature>
<evidence type="ECO:0000256" key="3">
    <source>
        <dbReference type="ARBA" id="ARBA00022448"/>
    </source>
</evidence>
<comment type="function">
    <text evidence="10">May be involved in multidrug export. Transmembrane domains (TMD) form a pore in the cell membrane and the ATP-binding domain (NBD) is responsible for energy generation.</text>
</comment>